<name>A0A366SB73_9HYPO</name>
<accession>A0A366SB73</accession>
<dbReference type="AlphaFoldDB" id="A0A366SB73"/>
<dbReference type="InterPro" id="IPR009057">
    <property type="entry name" value="Homeodomain-like_sf"/>
</dbReference>
<gene>
    <name evidence="4" type="ORF">FIESC28_00666</name>
</gene>
<organism evidence="4 5">
    <name type="scientific">Fusarium coffeatum</name>
    <dbReference type="NCBI Taxonomy" id="231269"/>
    <lineage>
        <taxon>Eukaryota</taxon>
        <taxon>Fungi</taxon>
        <taxon>Dikarya</taxon>
        <taxon>Ascomycota</taxon>
        <taxon>Pezizomycotina</taxon>
        <taxon>Sordariomycetes</taxon>
        <taxon>Hypocreomycetidae</taxon>
        <taxon>Hypocreales</taxon>
        <taxon>Nectriaceae</taxon>
        <taxon>Fusarium</taxon>
        <taxon>Fusarium incarnatum-equiseti species complex</taxon>
    </lineage>
</organism>
<dbReference type="Proteomes" id="UP000253153">
    <property type="component" value="Unassembled WGS sequence"/>
</dbReference>
<dbReference type="InterPro" id="IPR036397">
    <property type="entry name" value="RNaseH_sf"/>
</dbReference>
<dbReference type="InterPro" id="IPR025959">
    <property type="entry name" value="Winged_HTH_dom"/>
</dbReference>
<dbReference type="Pfam" id="PF13358">
    <property type="entry name" value="DDE_3"/>
    <property type="match status" value="1"/>
</dbReference>
<dbReference type="GO" id="GO:0003676">
    <property type="term" value="F:nucleic acid binding"/>
    <property type="evidence" value="ECO:0007669"/>
    <property type="project" value="InterPro"/>
</dbReference>
<feature type="region of interest" description="Disordered" evidence="1">
    <location>
        <begin position="318"/>
        <end position="339"/>
    </location>
</feature>
<dbReference type="Pfam" id="PF13592">
    <property type="entry name" value="HTH_33"/>
    <property type="match status" value="1"/>
</dbReference>
<dbReference type="InterPro" id="IPR047655">
    <property type="entry name" value="Transpos_IS630-like"/>
</dbReference>
<dbReference type="SUPFAM" id="SSF46689">
    <property type="entry name" value="Homeodomain-like"/>
    <property type="match status" value="1"/>
</dbReference>
<evidence type="ECO:0000256" key="1">
    <source>
        <dbReference type="SAM" id="MobiDB-lite"/>
    </source>
</evidence>
<feature type="domain" description="Tc1-like transposase DDE" evidence="2">
    <location>
        <begin position="146"/>
        <end position="281"/>
    </location>
</feature>
<feature type="domain" description="Winged helix-turn helix" evidence="3">
    <location>
        <begin position="89"/>
        <end position="129"/>
    </location>
</feature>
<dbReference type="InterPro" id="IPR038717">
    <property type="entry name" value="Tc1-like_DDE_dom"/>
</dbReference>
<dbReference type="PANTHER" id="PTHR46564">
    <property type="entry name" value="TRANSPOSASE"/>
    <property type="match status" value="1"/>
</dbReference>
<dbReference type="InterPro" id="IPR012337">
    <property type="entry name" value="RNaseH-like_sf"/>
</dbReference>
<proteinExistence type="predicted"/>
<reference evidence="4 5" key="1">
    <citation type="submission" date="2018-06" db="EMBL/GenBank/DDBJ databases">
        <title>Fusarium incarnatum-equiseti species complex species 28.</title>
        <authorList>
            <person name="Gardiner D.M."/>
        </authorList>
    </citation>
    <scope>NUCLEOTIDE SEQUENCE [LARGE SCALE GENOMIC DNA]</scope>
    <source>
        <strain evidence="4 5">FIESC_28</strain>
    </source>
</reference>
<evidence type="ECO:0000313" key="4">
    <source>
        <dbReference type="EMBL" id="RBR26549.1"/>
    </source>
</evidence>
<sequence length="339" mass="38874">MPPRLTDGQRDQIRVMSADGELINKIAQVVHCTPRTVRNVQANIVRYGTTTAPANRTGPDPKITPFMQERLCEALVDEPEMVSRKMISFLYKEFGVEVSPSTITRTLQKIKWTRKNTRRVAKQRDPELQHYYNYRLKLGGFRSYHLIFIDESGMDKTVGLRRKGWAPKGITPRQTATFQREERYQVLSAYTQRGIKLSRVYRGSTDTETFVDFIKQLLCHCNKWPEPESVLVMDNATIHCSKEIEEMCERTGVKQVFTAPYTPVTSPIEEHFAELKAYAKVRWDEHIDLIQRDFGAYIKSCVVAVGGRQDSAEGHFRNAGLTVEHPPSSGCTDNDDQLR</sequence>
<dbReference type="GeneID" id="41990113"/>
<dbReference type="Gene3D" id="3.30.420.10">
    <property type="entry name" value="Ribonuclease H-like superfamily/Ribonuclease H"/>
    <property type="match status" value="1"/>
</dbReference>
<dbReference type="SUPFAM" id="SSF53098">
    <property type="entry name" value="Ribonuclease H-like"/>
    <property type="match status" value="1"/>
</dbReference>
<evidence type="ECO:0008006" key="6">
    <source>
        <dbReference type="Google" id="ProtNLM"/>
    </source>
</evidence>
<evidence type="ECO:0000259" key="2">
    <source>
        <dbReference type="Pfam" id="PF13358"/>
    </source>
</evidence>
<comment type="caution">
    <text evidence="4">The sequence shown here is derived from an EMBL/GenBank/DDBJ whole genome shotgun (WGS) entry which is preliminary data.</text>
</comment>
<dbReference type="OrthoDB" id="5153311at2759"/>
<dbReference type="PANTHER" id="PTHR46564:SF1">
    <property type="entry name" value="TRANSPOSASE"/>
    <property type="match status" value="1"/>
</dbReference>
<keyword evidence="5" id="KW-1185">Reference proteome</keyword>
<dbReference type="NCBIfam" id="NF033545">
    <property type="entry name" value="transpos_IS630"/>
    <property type="match status" value="1"/>
</dbReference>
<dbReference type="EMBL" id="QKXC01000018">
    <property type="protein sequence ID" value="RBR26549.1"/>
    <property type="molecule type" value="Genomic_DNA"/>
</dbReference>
<evidence type="ECO:0000259" key="3">
    <source>
        <dbReference type="Pfam" id="PF13592"/>
    </source>
</evidence>
<evidence type="ECO:0000313" key="5">
    <source>
        <dbReference type="Proteomes" id="UP000253153"/>
    </source>
</evidence>
<protein>
    <recommendedName>
        <fullName evidence="6">Tc1-like transposase DDE domain-containing protein</fullName>
    </recommendedName>
</protein>
<dbReference type="RefSeq" id="XP_031021140.1">
    <property type="nucleotide sequence ID" value="XM_031154817.1"/>
</dbReference>